<evidence type="ECO:0000313" key="1">
    <source>
        <dbReference type="EMBL" id="EAR87311.2"/>
    </source>
</evidence>
<dbReference type="InParanoid" id="I7LTU5"/>
<evidence type="ECO:0000313" key="2">
    <source>
        <dbReference type="Proteomes" id="UP000009168"/>
    </source>
</evidence>
<sequence length="717" mass="80839">MNVTSDESYQIYSASIPFQNYTLLNNPKIKARAIGFMTGFSISSISQQLDVQFEISSYQTNNNSIMMNMYQEKSYEFIQDRSNCLFNNVIQDQYLQLNSTCKIGLSGDDIQEKCARVQTSKTPISVQHMIKQDFAIGFSKISCNLSAQNPRIVLYDFTLSNNTIQITYYTWQGSQVLGVTSTIIELYSLSCPTGFFYSFADSDCVNSCEQQTYQEQNLSNNNLLPTCSECDTSCQNCIGPLPTNCTACSQQYPYNNTRINNCVSKQPQPGFICQQSPNNYPSYQYNCYPCQDKYCNNCTNITPNSCSQCQPNYYLYNQNCQLTKPSPAYCNNQNICQDCTIQFCQNCDQGPQICSSCAPSFFFDQNTSQCKCPSATFLDSNNAQCISCPINCAICQSSIDCQVCASDSLKDPLNPGKFASIVLHNALLVLNLNLIVNHVKLVLKQNQILCLIKMNALVLIRKIHQIKQLEIVNNVKILCASSVISIIEISVYNAYSQHNFHKLIRNVCVPNQPITHKAPIVAFNVLKQIVWNVYLMDLSAFNVKVGSFLITGTILVAFANQKNQCLECSSSTRIIDLQTKSCACKPSFIETNQKDCQFSPKPNILFEITSIMTSIQYFIYLPTLFINHHPFSDYFLMNSQLIGNQFYSQQHDQVGIFACNYAKFNYFNLHDSQILVFSYDLPSSKDSSILSNLIAFFGSIMQQTILNLSQTGICSLK</sequence>
<dbReference type="GeneID" id="7835105"/>
<name>I7LTU5_TETTS</name>
<reference evidence="2" key="1">
    <citation type="journal article" date="2006" name="PLoS Biol.">
        <title>Macronuclear genome sequence of the ciliate Tetrahymena thermophila, a model eukaryote.</title>
        <authorList>
            <person name="Eisen J.A."/>
            <person name="Coyne R.S."/>
            <person name="Wu M."/>
            <person name="Wu D."/>
            <person name="Thiagarajan M."/>
            <person name="Wortman J.R."/>
            <person name="Badger J.H."/>
            <person name="Ren Q."/>
            <person name="Amedeo P."/>
            <person name="Jones K.M."/>
            <person name="Tallon L.J."/>
            <person name="Delcher A.L."/>
            <person name="Salzberg S.L."/>
            <person name="Silva J.C."/>
            <person name="Haas B.J."/>
            <person name="Majoros W.H."/>
            <person name="Farzad M."/>
            <person name="Carlton J.M."/>
            <person name="Smith R.K. Jr."/>
            <person name="Garg J."/>
            <person name="Pearlman R.E."/>
            <person name="Karrer K.M."/>
            <person name="Sun L."/>
            <person name="Manning G."/>
            <person name="Elde N.C."/>
            <person name="Turkewitz A.P."/>
            <person name="Asai D.J."/>
            <person name="Wilkes D.E."/>
            <person name="Wang Y."/>
            <person name="Cai H."/>
            <person name="Collins K."/>
            <person name="Stewart B.A."/>
            <person name="Lee S.R."/>
            <person name="Wilamowska K."/>
            <person name="Weinberg Z."/>
            <person name="Ruzzo W.L."/>
            <person name="Wloga D."/>
            <person name="Gaertig J."/>
            <person name="Frankel J."/>
            <person name="Tsao C.-C."/>
            <person name="Gorovsky M.A."/>
            <person name="Keeling P.J."/>
            <person name="Waller R.F."/>
            <person name="Patron N.J."/>
            <person name="Cherry J.M."/>
            <person name="Stover N.A."/>
            <person name="Krieger C.J."/>
            <person name="del Toro C."/>
            <person name="Ryder H.F."/>
            <person name="Williamson S.C."/>
            <person name="Barbeau R.A."/>
            <person name="Hamilton E.P."/>
            <person name="Orias E."/>
        </authorList>
    </citation>
    <scope>NUCLEOTIDE SEQUENCE [LARGE SCALE GENOMIC DNA]</scope>
    <source>
        <strain evidence="2">SB210</strain>
    </source>
</reference>
<protein>
    <submittedName>
        <fullName evidence="1">Uncharacterized protein</fullName>
    </submittedName>
</protein>
<dbReference type="AlphaFoldDB" id="I7LTU5"/>
<dbReference type="Gene3D" id="2.10.220.10">
    <property type="entry name" value="Hormone Receptor, Insulin-like Growth Factor Receptor 1, Chain A, domain 2"/>
    <property type="match status" value="2"/>
</dbReference>
<organism evidence="1 2">
    <name type="scientific">Tetrahymena thermophila (strain SB210)</name>
    <dbReference type="NCBI Taxonomy" id="312017"/>
    <lineage>
        <taxon>Eukaryota</taxon>
        <taxon>Sar</taxon>
        <taxon>Alveolata</taxon>
        <taxon>Ciliophora</taxon>
        <taxon>Intramacronucleata</taxon>
        <taxon>Oligohymenophorea</taxon>
        <taxon>Hymenostomatida</taxon>
        <taxon>Tetrahymenina</taxon>
        <taxon>Tetrahymenidae</taxon>
        <taxon>Tetrahymena</taxon>
    </lineage>
</organism>
<proteinExistence type="predicted"/>
<dbReference type="SUPFAM" id="SSF57184">
    <property type="entry name" value="Growth factor receptor domain"/>
    <property type="match status" value="1"/>
</dbReference>
<dbReference type="Proteomes" id="UP000009168">
    <property type="component" value="Unassembled WGS sequence"/>
</dbReference>
<keyword evidence="2" id="KW-1185">Reference proteome</keyword>
<dbReference type="eggNOG" id="KOG3525">
    <property type="taxonomic scope" value="Eukaryota"/>
</dbReference>
<gene>
    <name evidence="1" type="ORF">TTHERM_00058230</name>
</gene>
<dbReference type="RefSeq" id="XP_001007556.2">
    <property type="nucleotide sequence ID" value="XM_001007556.2"/>
</dbReference>
<dbReference type="SMART" id="SM00261">
    <property type="entry name" value="FU"/>
    <property type="match status" value="3"/>
</dbReference>
<dbReference type="InterPro" id="IPR006212">
    <property type="entry name" value="Furin_repeat"/>
</dbReference>
<dbReference type="InterPro" id="IPR009030">
    <property type="entry name" value="Growth_fac_rcpt_cys_sf"/>
</dbReference>
<dbReference type="KEGG" id="tet:TTHERM_00058230"/>
<accession>I7LTU5</accession>
<dbReference type="EMBL" id="GG662853">
    <property type="protein sequence ID" value="EAR87311.2"/>
    <property type="molecule type" value="Genomic_DNA"/>
</dbReference>